<accession>A0A4U9VWC9</accession>
<dbReference type="EMBL" id="CABEEZ010000122">
    <property type="protein sequence ID" value="VTR50332.1"/>
    <property type="molecule type" value="Genomic_DNA"/>
</dbReference>
<reference evidence="1" key="1">
    <citation type="submission" date="2019-05" db="EMBL/GenBank/DDBJ databases">
        <authorList>
            <consortium name="Pathogen Informatics"/>
        </authorList>
    </citation>
    <scope>NUCLEOTIDE SEQUENCE [LARGE SCALE GENOMIC DNA]</scope>
    <source>
        <strain evidence="1">NCTC12965</strain>
    </source>
</reference>
<name>A0A4U9VWC9_SERFO</name>
<proteinExistence type="predicted"/>
<organism evidence="1">
    <name type="scientific">Serratia fonticola</name>
    <dbReference type="NCBI Taxonomy" id="47917"/>
    <lineage>
        <taxon>Bacteria</taxon>
        <taxon>Pseudomonadati</taxon>
        <taxon>Pseudomonadota</taxon>
        <taxon>Gammaproteobacteria</taxon>
        <taxon>Enterobacterales</taxon>
        <taxon>Yersiniaceae</taxon>
        <taxon>Serratia</taxon>
    </lineage>
</organism>
<protein>
    <submittedName>
        <fullName evidence="1">Uncharacterized protein</fullName>
    </submittedName>
</protein>
<sequence length="179" mass="20074">MLQAGNGWPINRWTAPLSQMRCLFALACNAGSNRYYGDNKTDITDFLVARKGLPYAIDVLLLAQGICVESNWDSDAQKHSYYLNTDIADPLSGSWMSPYSCAELHFRKFLACADEAEWQICVDKLLAGLPQLHVSRQPLIALLLPERPDIANRLAVSCSNRGIVTSRHGYSWLPPMRLF</sequence>
<gene>
    <name evidence="1" type="ORF">NCTC12965_05951</name>
</gene>
<dbReference type="AlphaFoldDB" id="A0A4U9VWC9"/>
<evidence type="ECO:0000313" key="1">
    <source>
        <dbReference type="EMBL" id="VTR50332.1"/>
    </source>
</evidence>